<gene>
    <name evidence="1" type="primary">cas8a1</name>
    <name evidence="1" type="ORF">ENW00_00030</name>
</gene>
<dbReference type="AlphaFoldDB" id="A0A7C3RIP4"/>
<organism evidence="1">
    <name type="scientific">Dictyoglomus thermophilum</name>
    <dbReference type="NCBI Taxonomy" id="14"/>
    <lineage>
        <taxon>Bacteria</taxon>
        <taxon>Pseudomonadati</taxon>
        <taxon>Dictyoglomota</taxon>
        <taxon>Dictyoglomia</taxon>
        <taxon>Dictyoglomales</taxon>
        <taxon>Dictyoglomaceae</taxon>
        <taxon>Dictyoglomus</taxon>
    </lineage>
</organism>
<proteinExistence type="predicted"/>
<protein>
    <submittedName>
        <fullName evidence="1">Type I-B CRISPR-associated protein Cas8b1/Cst1</fullName>
    </submittedName>
</protein>
<dbReference type="InterPro" id="IPR010180">
    <property type="entry name" value="CRISPR-assoc_prot_CXXC-CXXC"/>
</dbReference>
<name>A0A7C3RIP4_DICTH</name>
<dbReference type="EMBL" id="DTIN01000001">
    <property type="protein sequence ID" value="HFX12540.1"/>
    <property type="molecule type" value="Genomic_DNA"/>
</dbReference>
<evidence type="ECO:0000313" key="1">
    <source>
        <dbReference type="EMBL" id="HFX12540.1"/>
    </source>
</evidence>
<reference evidence="1" key="1">
    <citation type="journal article" date="2020" name="mSystems">
        <title>Genome- and Community-Level Interaction Insights into Carbon Utilization and Element Cycling Functions of Hydrothermarchaeota in Hydrothermal Sediment.</title>
        <authorList>
            <person name="Zhou Z."/>
            <person name="Liu Y."/>
            <person name="Xu W."/>
            <person name="Pan J."/>
            <person name="Luo Z.H."/>
            <person name="Li M."/>
        </authorList>
    </citation>
    <scope>NUCLEOTIDE SEQUENCE [LARGE SCALE GENOMIC DNA]</scope>
    <source>
        <strain evidence="1">SpSt-81</strain>
    </source>
</reference>
<sequence length="368" mass="43118">MADSVIRLYPGNWLYNAGVIGFLYSLKEVEGIPYEDVANFKDDGSLEIRKDIFENLKVDERYFSERKISSIVGKSDLYRNYLQEPWKDKFPYYVEKLSKIEEKEDAIPCGLCYRKFYLLNDDIKELENLGLKKFLEGVSKFDMRHMSMLGPSIGGFPNGFWNNSQTFRVCPLCAYLIIHHHLSLVDLSDKSKIFVNAPSFKVMWHLNRYVKEIYGREKIEVIKELLGMSIIELALKFHIQLGKWTMMNIEVVNQYREGDNDKIEFFSLPYETILLLMDRNIASLINDIGEINVLNLVLDSKYREILDFGERVFKIGIKNKNDWGKHENDFINKKIKMDKNKNNLVAFSQKLFKLYALIEEKIGKGVYV</sequence>
<dbReference type="NCBIfam" id="TIGR01908">
    <property type="entry name" value="cas_CXXC_CXXC"/>
    <property type="match status" value="1"/>
</dbReference>
<comment type="caution">
    <text evidence="1">The sequence shown here is derived from an EMBL/GenBank/DDBJ whole genome shotgun (WGS) entry which is preliminary data.</text>
</comment>
<accession>A0A7C3RIP4</accession>